<proteinExistence type="predicted"/>
<evidence type="ECO:0000313" key="1">
    <source>
        <dbReference type="EMBL" id="SVE49996.1"/>
    </source>
</evidence>
<accession>A0A383DZM5</accession>
<reference evidence="1" key="1">
    <citation type="submission" date="2018-05" db="EMBL/GenBank/DDBJ databases">
        <authorList>
            <person name="Lanie J.A."/>
            <person name="Ng W.-L."/>
            <person name="Kazmierczak K.M."/>
            <person name="Andrzejewski T.M."/>
            <person name="Davidsen T.M."/>
            <person name="Wayne K.J."/>
            <person name="Tettelin H."/>
            <person name="Glass J.I."/>
            <person name="Rusch D."/>
            <person name="Podicherti R."/>
            <person name="Tsui H.-C.T."/>
            <person name="Winkler M.E."/>
        </authorList>
    </citation>
    <scope>NUCLEOTIDE SEQUENCE</scope>
</reference>
<dbReference type="InterPro" id="IPR036291">
    <property type="entry name" value="NAD(P)-bd_dom_sf"/>
</dbReference>
<dbReference type="Gene3D" id="3.40.50.720">
    <property type="entry name" value="NAD(P)-binding Rossmann-like Domain"/>
    <property type="match status" value="1"/>
</dbReference>
<gene>
    <name evidence="1" type="ORF">METZ01_LOCUS502850</name>
</gene>
<organism evidence="1">
    <name type="scientific">marine metagenome</name>
    <dbReference type="NCBI Taxonomy" id="408172"/>
    <lineage>
        <taxon>unclassified sequences</taxon>
        <taxon>metagenomes</taxon>
        <taxon>ecological metagenomes</taxon>
    </lineage>
</organism>
<protein>
    <submittedName>
        <fullName evidence="1">Uncharacterized protein</fullName>
    </submittedName>
</protein>
<name>A0A383DZM5_9ZZZZ</name>
<dbReference type="EMBL" id="UINC01221595">
    <property type="protein sequence ID" value="SVE49996.1"/>
    <property type="molecule type" value="Genomic_DNA"/>
</dbReference>
<dbReference type="AlphaFoldDB" id="A0A383DZM5"/>
<sequence length="29" mass="3041">MSLSGKNILVTGADGFIGSRLVETLVSFQ</sequence>
<dbReference type="SUPFAM" id="SSF51735">
    <property type="entry name" value="NAD(P)-binding Rossmann-fold domains"/>
    <property type="match status" value="1"/>
</dbReference>